<sequence>DVDISFSLGRVCIGTIELLGVSIESSSEGYRWVYRWVEISGGEGYVSPRCLET</sequence>
<protein>
    <submittedName>
        <fullName evidence="1">Uncharacterized protein</fullName>
    </submittedName>
</protein>
<name>A0A392SN97_9FABA</name>
<accession>A0A392SN97</accession>
<organism evidence="1 2">
    <name type="scientific">Trifolium medium</name>
    <dbReference type="NCBI Taxonomy" id="97028"/>
    <lineage>
        <taxon>Eukaryota</taxon>
        <taxon>Viridiplantae</taxon>
        <taxon>Streptophyta</taxon>
        <taxon>Embryophyta</taxon>
        <taxon>Tracheophyta</taxon>
        <taxon>Spermatophyta</taxon>
        <taxon>Magnoliopsida</taxon>
        <taxon>eudicotyledons</taxon>
        <taxon>Gunneridae</taxon>
        <taxon>Pentapetalae</taxon>
        <taxon>rosids</taxon>
        <taxon>fabids</taxon>
        <taxon>Fabales</taxon>
        <taxon>Fabaceae</taxon>
        <taxon>Papilionoideae</taxon>
        <taxon>50 kb inversion clade</taxon>
        <taxon>NPAAA clade</taxon>
        <taxon>Hologalegina</taxon>
        <taxon>IRL clade</taxon>
        <taxon>Trifolieae</taxon>
        <taxon>Trifolium</taxon>
    </lineage>
</organism>
<proteinExistence type="predicted"/>
<dbReference type="EMBL" id="LXQA010401773">
    <property type="protein sequence ID" value="MCI49475.1"/>
    <property type="molecule type" value="Genomic_DNA"/>
</dbReference>
<dbReference type="AlphaFoldDB" id="A0A392SN97"/>
<evidence type="ECO:0000313" key="2">
    <source>
        <dbReference type="Proteomes" id="UP000265520"/>
    </source>
</evidence>
<reference evidence="1 2" key="1">
    <citation type="journal article" date="2018" name="Front. Plant Sci.">
        <title>Red Clover (Trifolium pratense) and Zigzag Clover (T. medium) - A Picture of Genomic Similarities and Differences.</title>
        <authorList>
            <person name="Dluhosova J."/>
            <person name="Istvanek J."/>
            <person name="Nedelnik J."/>
            <person name="Repkova J."/>
        </authorList>
    </citation>
    <scope>NUCLEOTIDE SEQUENCE [LARGE SCALE GENOMIC DNA]</scope>
    <source>
        <strain evidence="2">cv. 10/8</strain>
        <tissue evidence="1">Leaf</tissue>
    </source>
</reference>
<dbReference type="Proteomes" id="UP000265520">
    <property type="component" value="Unassembled WGS sequence"/>
</dbReference>
<feature type="non-terminal residue" evidence="1">
    <location>
        <position position="1"/>
    </location>
</feature>
<evidence type="ECO:0000313" key="1">
    <source>
        <dbReference type="EMBL" id="MCI49475.1"/>
    </source>
</evidence>
<keyword evidence="2" id="KW-1185">Reference proteome</keyword>
<comment type="caution">
    <text evidence="1">The sequence shown here is derived from an EMBL/GenBank/DDBJ whole genome shotgun (WGS) entry which is preliminary data.</text>
</comment>